<gene>
    <name evidence="5" type="ORF">EV664_103329</name>
</gene>
<keyword evidence="6" id="KW-1185">Reference proteome</keyword>
<evidence type="ECO:0000313" key="5">
    <source>
        <dbReference type="EMBL" id="TDN84681.1"/>
    </source>
</evidence>
<dbReference type="Pfam" id="PF00239">
    <property type="entry name" value="Resolvase"/>
    <property type="match status" value="1"/>
</dbReference>
<keyword evidence="2" id="KW-0233">DNA recombination</keyword>
<dbReference type="PROSITE" id="PS51737">
    <property type="entry name" value="RECOMBINASE_DNA_BIND"/>
    <property type="match status" value="1"/>
</dbReference>
<protein>
    <submittedName>
        <fullName evidence="5">Recombinase-like zinc beta ribbon protein</fullName>
    </submittedName>
</protein>
<dbReference type="PANTHER" id="PTHR30461">
    <property type="entry name" value="DNA-INVERTASE FROM LAMBDOID PROPHAGE"/>
    <property type="match status" value="1"/>
</dbReference>
<dbReference type="InterPro" id="IPR050639">
    <property type="entry name" value="SSR_resolvase"/>
</dbReference>
<evidence type="ECO:0000259" key="3">
    <source>
        <dbReference type="PROSITE" id="PS51736"/>
    </source>
</evidence>
<dbReference type="Gene3D" id="3.40.50.1390">
    <property type="entry name" value="Resolvase, N-terminal catalytic domain"/>
    <property type="match status" value="1"/>
</dbReference>
<dbReference type="GO" id="GO:0000150">
    <property type="term" value="F:DNA strand exchange activity"/>
    <property type="evidence" value="ECO:0007669"/>
    <property type="project" value="InterPro"/>
</dbReference>
<evidence type="ECO:0000256" key="1">
    <source>
        <dbReference type="ARBA" id="ARBA00023125"/>
    </source>
</evidence>
<dbReference type="Pfam" id="PF13408">
    <property type="entry name" value="Zn_ribbon_recom"/>
    <property type="match status" value="1"/>
</dbReference>
<dbReference type="InterPro" id="IPR025827">
    <property type="entry name" value="Zn_ribbon_recom_dom"/>
</dbReference>
<dbReference type="CDD" id="cd00338">
    <property type="entry name" value="Ser_Recombinase"/>
    <property type="match status" value="1"/>
</dbReference>
<dbReference type="InterPro" id="IPR006119">
    <property type="entry name" value="Resolv_N"/>
</dbReference>
<dbReference type="EMBL" id="SNWD01000003">
    <property type="protein sequence ID" value="TDN84681.1"/>
    <property type="molecule type" value="Genomic_DNA"/>
</dbReference>
<feature type="domain" description="Resolvase/invertase-type recombinase catalytic" evidence="3">
    <location>
        <begin position="19"/>
        <end position="180"/>
    </location>
</feature>
<feature type="domain" description="Recombinase" evidence="4">
    <location>
        <begin position="193"/>
        <end position="312"/>
    </location>
</feature>
<reference evidence="5 6" key="1">
    <citation type="submission" date="2019-03" db="EMBL/GenBank/DDBJ databases">
        <title>Genomic Encyclopedia of Type Strains, Phase IV (KMG-IV): sequencing the most valuable type-strain genomes for metagenomic binning, comparative biology and taxonomic classification.</title>
        <authorList>
            <person name="Goeker M."/>
        </authorList>
    </citation>
    <scope>NUCLEOTIDE SEQUENCE [LARGE SCALE GENOMIC DNA]</scope>
    <source>
        <strain evidence="5 6">DSM 25059</strain>
    </source>
</reference>
<accession>A0A4R6FSE6</accession>
<dbReference type="SMART" id="SM00857">
    <property type="entry name" value="Resolvase"/>
    <property type="match status" value="1"/>
</dbReference>
<dbReference type="Proteomes" id="UP000295493">
    <property type="component" value="Unassembled WGS sequence"/>
</dbReference>
<organism evidence="5 6">
    <name type="scientific">Stakelama pacifica</name>
    <dbReference type="NCBI Taxonomy" id="517720"/>
    <lineage>
        <taxon>Bacteria</taxon>
        <taxon>Pseudomonadati</taxon>
        <taxon>Pseudomonadota</taxon>
        <taxon>Alphaproteobacteria</taxon>
        <taxon>Sphingomonadales</taxon>
        <taxon>Sphingomonadaceae</taxon>
        <taxon>Stakelama</taxon>
    </lineage>
</organism>
<dbReference type="InterPro" id="IPR038109">
    <property type="entry name" value="DNA_bind_recomb_sf"/>
</dbReference>
<dbReference type="AlphaFoldDB" id="A0A4R6FSE6"/>
<proteinExistence type="predicted"/>
<dbReference type="SUPFAM" id="SSF53041">
    <property type="entry name" value="Resolvase-like"/>
    <property type="match status" value="1"/>
</dbReference>
<keyword evidence="1" id="KW-0238">DNA-binding</keyword>
<dbReference type="Gene3D" id="3.90.1750.20">
    <property type="entry name" value="Putative Large Serine Recombinase, Chain B, Domain 2"/>
    <property type="match status" value="1"/>
</dbReference>
<dbReference type="PANTHER" id="PTHR30461:SF2">
    <property type="entry name" value="SERINE RECOMBINASE PINE-RELATED"/>
    <property type="match status" value="1"/>
</dbReference>
<dbReference type="RefSeq" id="WP_162848795.1">
    <property type="nucleotide sequence ID" value="NZ_BMLU01000003.1"/>
</dbReference>
<name>A0A4R6FSE6_9SPHN</name>
<dbReference type="InterPro" id="IPR011109">
    <property type="entry name" value="DNA_bind_recombinase_dom"/>
</dbReference>
<evidence type="ECO:0000313" key="6">
    <source>
        <dbReference type="Proteomes" id="UP000295493"/>
    </source>
</evidence>
<evidence type="ECO:0000259" key="4">
    <source>
        <dbReference type="PROSITE" id="PS51737"/>
    </source>
</evidence>
<dbReference type="PROSITE" id="PS51736">
    <property type="entry name" value="RECOMBINASES_3"/>
    <property type="match status" value="1"/>
</dbReference>
<sequence length="534" mass="59153">MASAALSLNDELDTLPKPKVYSYARWSTPEQAKGDSFRRQAEAAARWARKNDLELDTSLAIVDEGVSAYRGNNATDGGLSRFLEACRRGLIERGSYLLVESLDRISRMSPRRVQSLINEIVDGGITIVTLNDGQEYTAERLDNDPMALMIALMVAWRAHDESKTKGRRVADAWEEKRNQVRANPEKRLTCKGPSWLIPSEDGGWTVDEAKAAIVQQVYKMTLQGRGEHSIASSLNEKGVKPLARGKRWHRSTISKLLRNPAVIGSLVPGRIEYVRGQRKRVLEEPVEGAYPSIISKDDWFAVRALKDGRSRAPRGRQSVRRVAHLLAGLARCPNCGEAMTRVYKGAVAKAGLPKLVCSAAKNKGGCQYVSVRLRDVEFAIRLGWGSLFAEIPAGDQYRALEEERVGLLGSIDRREDRLQEAATQLEASPSSLLSRLVSKIEGELLALRRELEAIEERLCIADHGLIEARVGQLHGFLAPTPCEGKMGPPSPNIEAVNALLKTIFGGVVIDYRCGFLRFQWRQGGEASIQYAWPC</sequence>
<dbReference type="InterPro" id="IPR036162">
    <property type="entry name" value="Resolvase-like_N_sf"/>
</dbReference>
<dbReference type="Pfam" id="PF07508">
    <property type="entry name" value="Recombinase"/>
    <property type="match status" value="1"/>
</dbReference>
<comment type="caution">
    <text evidence="5">The sequence shown here is derived from an EMBL/GenBank/DDBJ whole genome shotgun (WGS) entry which is preliminary data.</text>
</comment>
<dbReference type="GO" id="GO:0003677">
    <property type="term" value="F:DNA binding"/>
    <property type="evidence" value="ECO:0007669"/>
    <property type="project" value="UniProtKB-KW"/>
</dbReference>
<evidence type="ECO:0000256" key="2">
    <source>
        <dbReference type="ARBA" id="ARBA00023172"/>
    </source>
</evidence>